<protein>
    <recommendedName>
        <fullName evidence="5">DUF2269 domain-containing protein</fullName>
    </recommendedName>
</protein>
<evidence type="ECO:0000313" key="4">
    <source>
        <dbReference type="Proteomes" id="UP000502508"/>
    </source>
</evidence>
<accession>A0A6F8XZ44</accession>
<keyword evidence="2" id="KW-1133">Transmembrane helix</keyword>
<dbReference type="Proteomes" id="UP000502508">
    <property type="component" value="Chromosome"/>
</dbReference>
<evidence type="ECO:0000313" key="3">
    <source>
        <dbReference type="EMBL" id="BCB79080.1"/>
    </source>
</evidence>
<keyword evidence="2" id="KW-0472">Membrane</keyword>
<organism evidence="3 4">
    <name type="scientific">Phytohabitans flavus</name>
    <dbReference type="NCBI Taxonomy" id="1076124"/>
    <lineage>
        <taxon>Bacteria</taxon>
        <taxon>Bacillati</taxon>
        <taxon>Actinomycetota</taxon>
        <taxon>Actinomycetes</taxon>
        <taxon>Micromonosporales</taxon>
        <taxon>Micromonosporaceae</taxon>
    </lineage>
</organism>
<reference evidence="3 4" key="1">
    <citation type="submission" date="2020-03" db="EMBL/GenBank/DDBJ databases">
        <title>Whole genome shotgun sequence of Phytohabitans flavus NBRC 107702.</title>
        <authorList>
            <person name="Komaki H."/>
            <person name="Tamura T."/>
        </authorList>
    </citation>
    <scope>NUCLEOTIDE SEQUENCE [LARGE SCALE GENOMIC DNA]</scope>
    <source>
        <strain evidence="3 4">NBRC 107702</strain>
    </source>
</reference>
<feature type="transmembrane region" description="Helical" evidence="2">
    <location>
        <begin position="127"/>
        <end position="148"/>
    </location>
</feature>
<feature type="region of interest" description="Disordered" evidence="1">
    <location>
        <begin position="155"/>
        <end position="193"/>
    </location>
</feature>
<sequence>MAGMTISQPWRKALLTLHVVSSVGWLGADMVLLTLSIAGRTGADPAVVYPAIGLVGSVLLVPISVVSWLVGLASALLTKWGVLRHWWVVVKLAVTTILTALVLFALWPGLREATDLGAALPQETRDQLLIAPSVSFVALTALTAISAYKPWGRTRRTRQTDKTGRTARKDQTGQTSHIPPIRHTRVAAAPMGK</sequence>
<proteinExistence type="predicted"/>
<evidence type="ECO:0008006" key="5">
    <source>
        <dbReference type="Google" id="ProtNLM"/>
    </source>
</evidence>
<dbReference type="EMBL" id="AP022870">
    <property type="protein sequence ID" value="BCB79080.1"/>
    <property type="molecule type" value="Genomic_DNA"/>
</dbReference>
<keyword evidence="4" id="KW-1185">Reference proteome</keyword>
<dbReference type="AlphaFoldDB" id="A0A6F8XZ44"/>
<gene>
    <name evidence="3" type="ORF">Pflav_054900</name>
</gene>
<feature type="compositionally biased region" description="Basic and acidic residues" evidence="1">
    <location>
        <begin position="158"/>
        <end position="171"/>
    </location>
</feature>
<reference evidence="3 4" key="2">
    <citation type="submission" date="2020-03" db="EMBL/GenBank/DDBJ databases">
        <authorList>
            <person name="Ichikawa N."/>
            <person name="Kimura A."/>
            <person name="Kitahashi Y."/>
            <person name="Uohara A."/>
        </authorList>
    </citation>
    <scope>NUCLEOTIDE SEQUENCE [LARGE SCALE GENOMIC DNA]</scope>
    <source>
        <strain evidence="3 4">NBRC 107702</strain>
    </source>
</reference>
<keyword evidence="2" id="KW-0812">Transmembrane</keyword>
<feature type="transmembrane region" description="Helical" evidence="2">
    <location>
        <begin position="47"/>
        <end position="76"/>
    </location>
</feature>
<dbReference type="KEGG" id="pfla:Pflav_054900"/>
<name>A0A6F8XZ44_9ACTN</name>
<evidence type="ECO:0000256" key="1">
    <source>
        <dbReference type="SAM" id="MobiDB-lite"/>
    </source>
</evidence>
<feature type="transmembrane region" description="Helical" evidence="2">
    <location>
        <begin position="88"/>
        <end position="107"/>
    </location>
</feature>
<feature type="transmembrane region" description="Helical" evidence="2">
    <location>
        <begin position="12"/>
        <end position="35"/>
    </location>
</feature>
<evidence type="ECO:0000256" key="2">
    <source>
        <dbReference type="SAM" id="Phobius"/>
    </source>
</evidence>